<feature type="region of interest" description="Disordered" evidence="1">
    <location>
        <begin position="68"/>
        <end position="92"/>
    </location>
</feature>
<evidence type="ECO:0000256" key="1">
    <source>
        <dbReference type="SAM" id="MobiDB-lite"/>
    </source>
</evidence>
<name>A0AAD6XS86_9AGAR</name>
<dbReference type="AlphaFoldDB" id="A0AAD6XS86"/>
<dbReference type="EMBL" id="JARJCN010000020">
    <property type="protein sequence ID" value="KAJ7091536.1"/>
    <property type="molecule type" value="Genomic_DNA"/>
</dbReference>
<evidence type="ECO:0000313" key="2">
    <source>
        <dbReference type="EMBL" id="KAJ7091536.1"/>
    </source>
</evidence>
<organism evidence="2 3">
    <name type="scientific">Mycena belliarum</name>
    <dbReference type="NCBI Taxonomy" id="1033014"/>
    <lineage>
        <taxon>Eukaryota</taxon>
        <taxon>Fungi</taxon>
        <taxon>Dikarya</taxon>
        <taxon>Basidiomycota</taxon>
        <taxon>Agaricomycotina</taxon>
        <taxon>Agaricomycetes</taxon>
        <taxon>Agaricomycetidae</taxon>
        <taxon>Agaricales</taxon>
        <taxon>Marasmiineae</taxon>
        <taxon>Mycenaceae</taxon>
        <taxon>Mycena</taxon>
    </lineage>
</organism>
<dbReference type="Proteomes" id="UP001222325">
    <property type="component" value="Unassembled WGS sequence"/>
</dbReference>
<keyword evidence="3" id="KW-1185">Reference proteome</keyword>
<protein>
    <submittedName>
        <fullName evidence="2">Uncharacterized protein</fullName>
    </submittedName>
</protein>
<reference evidence="2" key="1">
    <citation type="submission" date="2023-03" db="EMBL/GenBank/DDBJ databases">
        <title>Massive genome expansion in bonnet fungi (Mycena s.s.) driven by repeated elements and novel gene families across ecological guilds.</title>
        <authorList>
            <consortium name="Lawrence Berkeley National Laboratory"/>
            <person name="Harder C.B."/>
            <person name="Miyauchi S."/>
            <person name="Viragh M."/>
            <person name="Kuo A."/>
            <person name="Thoen E."/>
            <person name="Andreopoulos B."/>
            <person name="Lu D."/>
            <person name="Skrede I."/>
            <person name="Drula E."/>
            <person name="Henrissat B."/>
            <person name="Morin E."/>
            <person name="Kohler A."/>
            <person name="Barry K."/>
            <person name="LaButti K."/>
            <person name="Morin E."/>
            <person name="Salamov A."/>
            <person name="Lipzen A."/>
            <person name="Mereny Z."/>
            <person name="Hegedus B."/>
            <person name="Baldrian P."/>
            <person name="Stursova M."/>
            <person name="Weitz H."/>
            <person name="Taylor A."/>
            <person name="Grigoriev I.V."/>
            <person name="Nagy L.G."/>
            <person name="Martin F."/>
            <person name="Kauserud H."/>
        </authorList>
    </citation>
    <scope>NUCLEOTIDE SEQUENCE</scope>
    <source>
        <strain evidence="2">CBHHK173m</strain>
    </source>
</reference>
<accession>A0AAD6XS86</accession>
<comment type="caution">
    <text evidence="2">The sequence shown here is derived from an EMBL/GenBank/DDBJ whole genome shotgun (WGS) entry which is preliminary data.</text>
</comment>
<gene>
    <name evidence="2" type="ORF">B0H15DRAFT_930215</name>
</gene>
<sequence>MLFTTAVDLFAAFLRIFLTRTLAYSRILNTRNIESYWYPLWNHTLIALVGNISNLCVAPQYTLWCVPDSDDPLDDPEQPEKPDEETTLAPADIDDVAGDHIDAVIDGDWTDALEAPALAGDEENFYNELADLSMDSTSSVSQKYATTQITDFAVVHVQVTTDTDTSLTSAIGRIFTALLSGSVISEASAVLRSRRAGLLIGQQSPRILVEIKRYIHRHHLPGEKFNESLRKSMYEAQEQLVRQATALFYMPEATAKAVILVAAVGPYYCTAHIRLKKRVNLAFVDEMLTERSLIRLSSTLTTPRWSSFRYLGTESSNRHLEKIQGHLRNWDGFVERVWQ</sequence>
<evidence type="ECO:0000313" key="3">
    <source>
        <dbReference type="Proteomes" id="UP001222325"/>
    </source>
</evidence>
<proteinExistence type="predicted"/>